<accession>A0A286GWI9</accession>
<evidence type="ECO:0000313" key="2">
    <source>
        <dbReference type="EMBL" id="SOD99449.1"/>
    </source>
</evidence>
<dbReference type="Proteomes" id="UP000219621">
    <property type="component" value="Unassembled WGS sequence"/>
</dbReference>
<protein>
    <submittedName>
        <fullName evidence="2">Uncharacterized protein</fullName>
    </submittedName>
</protein>
<dbReference type="OrthoDB" id="9765084at2"/>
<feature type="compositionally biased region" description="Acidic residues" evidence="1">
    <location>
        <begin position="274"/>
        <end position="284"/>
    </location>
</feature>
<evidence type="ECO:0000313" key="3">
    <source>
        <dbReference type="Proteomes" id="UP000219621"/>
    </source>
</evidence>
<dbReference type="RefSeq" id="WP_097280689.1">
    <property type="nucleotide sequence ID" value="NZ_OCNJ01000009.1"/>
</dbReference>
<sequence>MNLLDFERIGRVEAYLLRHRILYTDGTENHRVGGVEKDVSRQMLQLTADEYDALSQMLAGKGFSLRVEDQTFPGIPRGAKVWLAVRRPDYDGPNVLTLKRAWRAVALNQAEPKAETVYWFTLMWFLTMSFFYDRSGRAVSEVSRYVEANFRRDELEQKVASHIEDMRRTGLAHDDGNPVARVLLGGDGDGGRGTTSAQIRKRVGNFLKIMVDTSMLDMVKDADGEQTYQQSLVCAVQIDELFAQDLIGFMPDKRLNAERTVADDIGSFVHADIPEDDDAGDGMEDDHGSD</sequence>
<dbReference type="AlphaFoldDB" id="A0A286GWI9"/>
<organism evidence="2 3">
    <name type="scientific">Caenispirillum bisanense</name>
    <dbReference type="NCBI Taxonomy" id="414052"/>
    <lineage>
        <taxon>Bacteria</taxon>
        <taxon>Pseudomonadati</taxon>
        <taxon>Pseudomonadota</taxon>
        <taxon>Alphaproteobacteria</taxon>
        <taxon>Rhodospirillales</taxon>
        <taxon>Novispirillaceae</taxon>
        <taxon>Caenispirillum</taxon>
    </lineage>
</organism>
<feature type="region of interest" description="Disordered" evidence="1">
    <location>
        <begin position="270"/>
        <end position="290"/>
    </location>
</feature>
<dbReference type="EMBL" id="OCNJ01000009">
    <property type="protein sequence ID" value="SOD99449.1"/>
    <property type="molecule type" value="Genomic_DNA"/>
</dbReference>
<evidence type="ECO:0000256" key="1">
    <source>
        <dbReference type="SAM" id="MobiDB-lite"/>
    </source>
</evidence>
<proteinExistence type="predicted"/>
<keyword evidence="3" id="KW-1185">Reference proteome</keyword>
<gene>
    <name evidence="2" type="ORF">SAMN05421508_10917</name>
</gene>
<reference evidence="2 3" key="1">
    <citation type="submission" date="2017-09" db="EMBL/GenBank/DDBJ databases">
        <authorList>
            <person name="Ehlers B."/>
            <person name="Leendertz F.H."/>
        </authorList>
    </citation>
    <scope>NUCLEOTIDE SEQUENCE [LARGE SCALE GENOMIC DNA]</scope>
    <source>
        <strain evidence="2 3">USBA 140</strain>
    </source>
</reference>
<name>A0A286GWI9_9PROT</name>